<dbReference type="Proteomes" id="UP000886885">
    <property type="component" value="Chromosome 2D"/>
</dbReference>
<comment type="caution">
    <text evidence="2">The sequence shown here is derived from an EMBL/GenBank/DDBJ whole genome shotgun (WGS) entry which is preliminary data.</text>
</comment>
<feature type="region of interest" description="Disordered" evidence="1">
    <location>
        <begin position="26"/>
        <end position="61"/>
    </location>
</feature>
<feature type="compositionally biased region" description="Basic residues" evidence="1">
    <location>
        <begin position="280"/>
        <end position="291"/>
    </location>
</feature>
<evidence type="ECO:0000313" key="2">
    <source>
        <dbReference type="EMBL" id="KAG6783668.1"/>
    </source>
</evidence>
<organism evidence="2 3">
    <name type="scientific">Populus tomentosa</name>
    <name type="common">Chinese white poplar</name>
    <dbReference type="NCBI Taxonomy" id="118781"/>
    <lineage>
        <taxon>Eukaryota</taxon>
        <taxon>Viridiplantae</taxon>
        <taxon>Streptophyta</taxon>
        <taxon>Embryophyta</taxon>
        <taxon>Tracheophyta</taxon>
        <taxon>Spermatophyta</taxon>
        <taxon>Magnoliopsida</taxon>
        <taxon>eudicotyledons</taxon>
        <taxon>Gunneridae</taxon>
        <taxon>Pentapetalae</taxon>
        <taxon>rosids</taxon>
        <taxon>fabids</taxon>
        <taxon>Malpighiales</taxon>
        <taxon>Salicaceae</taxon>
        <taxon>Saliceae</taxon>
        <taxon>Populus</taxon>
    </lineage>
</organism>
<feature type="region of interest" description="Disordered" evidence="1">
    <location>
        <begin position="110"/>
        <end position="133"/>
    </location>
</feature>
<reference evidence="2" key="1">
    <citation type="journal article" date="2020" name="bioRxiv">
        <title>Hybrid origin of Populus tomentosa Carr. identified through genome sequencing and phylogenomic analysis.</title>
        <authorList>
            <person name="An X."/>
            <person name="Gao K."/>
            <person name="Chen Z."/>
            <person name="Li J."/>
            <person name="Yang X."/>
            <person name="Yang X."/>
            <person name="Zhou J."/>
            <person name="Guo T."/>
            <person name="Zhao T."/>
            <person name="Huang S."/>
            <person name="Miao D."/>
            <person name="Khan W.U."/>
            <person name="Rao P."/>
            <person name="Ye M."/>
            <person name="Lei B."/>
            <person name="Liao W."/>
            <person name="Wang J."/>
            <person name="Ji L."/>
            <person name="Li Y."/>
            <person name="Guo B."/>
            <person name="Mustafa N.S."/>
            <person name="Li S."/>
            <person name="Yun Q."/>
            <person name="Keller S.R."/>
            <person name="Mao J."/>
            <person name="Zhang R."/>
            <person name="Strauss S.H."/>
        </authorList>
    </citation>
    <scope>NUCLEOTIDE SEQUENCE</scope>
    <source>
        <strain evidence="2">GM15</strain>
        <tissue evidence="2">Leaf</tissue>
    </source>
</reference>
<protein>
    <submittedName>
        <fullName evidence="2">Uncharacterized protein</fullName>
    </submittedName>
</protein>
<dbReference type="PANTHER" id="PTHR34660">
    <property type="entry name" value="MYB-LIKE PROTEIN X"/>
    <property type="match status" value="1"/>
</dbReference>
<evidence type="ECO:0000256" key="1">
    <source>
        <dbReference type="SAM" id="MobiDB-lite"/>
    </source>
</evidence>
<name>A0A8X8A6H0_POPTO</name>
<evidence type="ECO:0000313" key="3">
    <source>
        <dbReference type="Proteomes" id="UP000886885"/>
    </source>
</evidence>
<feature type="compositionally biased region" description="Basic and acidic residues" evidence="1">
    <location>
        <begin position="38"/>
        <end position="61"/>
    </location>
</feature>
<feature type="compositionally biased region" description="Polar residues" evidence="1">
    <location>
        <begin position="26"/>
        <end position="37"/>
    </location>
</feature>
<feature type="compositionally biased region" description="Polar residues" evidence="1">
    <location>
        <begin position="117"/>
        <end position="133"/>
    </location>
</feature>
<feature type="region of interest" description="Disordered" evidence="1">
    <location>
        <begin position="277"/>
        <end position="313"/>
    </location>
</feature>
<sequence length="336" mass="37988">MSRCFPYPPPGYYRIESIKGFEYKESNQTGYYGGKSQQEGKGRLPKEKREEAEKSGLTEEHNEPVCLQNVCYLSDDGIRSNKRRKLDPSTTTDDKPRNVFRIRLPLTRHKEPDVSRNSKGLCSTSGGADSVSGQSEIVRLSDQETVNSKAGELASPLENIPCSSVSDKLESSVCHESETSWFRFHDRKTLKAGSQYKGLIEDWVPPPLQFELKDSNDEEWLFGALKAERHGNKRLNARHDISCRESSTLWPRAHYLPESDVYALPFRAAKWMLPTQNARKSSKGRVSKRKSVKGERRTGEKAEKSDLTEEDKLPVSSQSLCYLSDGGKTHGTIIRI</sequence>
<feature type="compositionally biased region" description="Basic and acidic residues" evidence="1">
    <location>
        <begin position="292"/>
        <end position="313"/>
    </location>
</feature>
<proteinExistence type="predicted"/>
<dbReference type="AlphaFoldDB" id="A0A8X8A6H0"/>
<dbReference type="EMBL" id="JAAWWB010000004">
    <property type="protein sequence ID" value="KAG6783668.1"/>
    <property type="molecule type" value="Genomic_DNA"/>
</dbReference>
<accession>A0A8X8A6H0</accession>
<dbReference type="OrthoDB" id="778084at2759"/>
<keyword evidence="3" id="KW-1185">Reference proteome</keyword>
<dbReference type="PANTHER" id="PTHR34660:SF9">
    <property type="entry name" value="DNA BINDING PROTEIN"/>
    <property type="match status" value="1"/>
</dbReference>
<gene>
    <name evidence="2" type="ORF">POTOM_009331</name>
</gene>